<accession>A0A3M6V4V9</accession>
<dbReference type="OMA" id="KENSICR"/>
<evidence type="ECO:0000256" key="1">
    <source>
        <dbReference type="ARBA" id="ARBA00006412"/>
    </source>
</evidence>
<evidence type="ECO:0000313" key="6">
    <source>
        <dbReference type="Proteomes" id="UP000275408"/>
    </source>
</evidence>
<evidence type="ECO:0000313" key="5">
    <source>
        <dbReference type="EMBL" id="RMX60982.1"/>
    </source>
</evidence>
<reference evidence="5 6" key="1">
    <citation type="journal article" date="2018" name="Sci. Rep.">
        <title>Comparative analysis of the Pocillopora damicornis genome highlights role of immune system in coral evolution.</title>
        <authorList>
            <person name="Cunning R."/>
            <person name="Bay R.A."/>
            <person name="Gillette P."/>
            <person name="Baker A.C."/>
            <person name="Traylor-Knowles N."/>
        </authorList>
    </citation>
    <scope>NUCLEOTIDE SEQUENCE [LARGE SCALE GENOMIC DNA]</scope>
    <source>
        <strain evidence="5">RSMAS</strain>
        <tissue evidence="5">Whole animal</tissue>
    </source>
</reference>
<comment type="caution">
    <text evidence="5">The sequence shown here is derived from an EMBL/GenBank/DDBJ whole genome shotgun (WGS) entry which is preliminary data.</text>
</comment>
<dbReference type="OrthoDB" id="5946508at2759"/>
<comment type="subcellular location">
    <subcellularLocation>
        <location evidence="2">Synaptic cleft</location>
    </subcellularLocation>
</comment>
<dbReference type="PANTHER" id="PTHR28052:SF1">
    <property type="entry name" value="UPF0545 PROTEIN C22ORF39"/>
    <property type="match status" value="1"/>
</dbReference>
<organism evidence="5 6">
    <name type="scientific">Pocillopora damicornis</name>
    <name type="common">Cauliflower coral</name>
    <name type="synonym">Millepora damicornis</name>
    <dbReference type="NCBI Taxonomy" id="46731"/>
    <lineage>
        <taxon>Eukaryota</taxon>
        <taxon>Metazoa</taxon>
        <taxon>Cnidaria</taxon>
        <taxon>Anthozoa</taxon>
        <taxon>Hexacorallia</taxon>
        <taxon>Scleractinia</taxon>
        <taxon>Astrocoeniina</taxon>
        <taxon>Pocilloporidae</taxon>
        <taxon>Pocillopora</taxon>
    </lineage>
</organism>
<protein>
    <recommendedName>
        <fullName evidence="3">Synaptic plasticity regulator PANTS</fullName>
    </recommendedName>
    <alternativeName>
        <fullName evidence="4">Plasticity-associated neural transcript short</fullName>
    </alternativeName>
</protein>
<dbReference type="Pfam" id="PF11326">
    <property type="entry name" value="PANTS-like"/>
    <property type="match status" value="1"/>
</dbReference>
<comment type="similarity">
    <text evidence="1">Belongs to the UPF0545 family.</text>
</comment>
<evidence type="ECO:0000256" key="4">
    <source>
        <dbReference type="ARBA" id="ARBA00044235"/>
    </source>
</evidence>
<sequence length="114" mass="13631">MSDFVTTVLGEENSQKDRVAATEFKRPSCHIFFDKFRICRSSWNQFHKYYIYGSMEDCSIYFQAFRSCLSYTFTKSPEAKAIMQEALEMDEIKFTSFSVWERRENPSEHWNDKS</sequence>
<evidence type="ECO:0000256" key="3">
    <source>
        <dbReference type="ARBA" id="ARBA00044072"/>
    </source>
</evidence>
<dbReference type="PANTHER" id="PTHR28052">
    <property type="entry name" value="UPF0545 PROTEIN C22ORF39"/>
    <property type="match status" value="1"/>
</dbReference>
<evidence type="ECO:0000256" key="2">
    <source>
        <dbReference type="ARBA" id="ARBA00043942"/>
    </source>
</evidence>
<dbReference type="AlphaFoldDB" id="A0A3M6V4V9"/>
<dbReference type="Proteomes" id="UP000275408">
    <property type="component" value="Unassembled WGS sequence"/>
</dbReference>
<proteinExistence type="inferred from homology"/>
<name>A0A3M6V4V9_POCDA</name>
<dbReference type="InterPro" id="IPR021475">
    <property type="entry name" value="Pants/Emi1-like"/>
</dbReference>
<keyword evidence="6" id="KW-1185">Reference proteome</keyword>
<dbReference type="GO" id="GO:0043083">
    <property type="term" value="C:synaptic cleft"/>
    <property type="evidence" value="ECO:0007669"/>
    <property type="project" value="UniProtKB-SubCell"/>
</dbReference>
<dbReference type="EMBL" id="RCHS01000086">
    <property type="protein sequence ID" value="RMX60982.1"/>
    <property type="molecule type" value="Genomic_DNA"/>
</dbReference>
<gene>
    <name evidence="5" type="ORF">pdam_00014192</name>
</gene>